<proteinExistence type="predicted"/>
<evidence type="ECO:0000313" key="3">
    <source>
        <dbReference type="EMBL" id="VVT12652.1"/>
    </source>
</evidence>
<dbReference type="Pfam" id="PF10503">
    <property type="entry name" value="Esterase_PHB"/>
    <property type="match status" value="1"/>
</dbReference>
<dbReference type="AlphaFoldDB" id="A0A5E7Z0U0"/>
<keyword evidence="1" id="KW-0732">Signal</keyword>
<dbReference type="EMBL" id="CABVLI010000038">
    <property type="protein sequence ID" value="VVT12652.1"/>
    <property type="molecule type" value="Genomic_DNA"/>
</dbReference>
<dbReference type="SUPFAM" id="SSF53474">
    <property type="entry name" value="alpha/beta-Hydrolases"/>
    <property type="match status" value="2"/>
</dbReference>
<protein>
    <recommendedName>
        <fullName evidence="5">Poly(Hydroxyalkanoate) depolymerase family esterase</fullName>
    </recommendedName>
</protein>
<dbReference type="Proteomes" id="UP000326857">
    <property type="component" value="Unassembled WGS sequence"/>
</dbReference>
<dbReference type="PANTHER" id="PTHR43037">
    <property type="entry name" value="UNNAMED PRODUCT-RELATED"/>
    <property type="match status" value="1"/>
</dbReference>
<evidence type="ECO:0000313" key="4">
    <source>
        <dbReference type="Proteomes" id="UP000326857"/>
    </source>
</evidence>
<dbReference type="Gene3D" id="3.40.50.1820">
    <property type="entry name" value="alpha/beta hydrolase"/>
    <property type="match status" value="1"/>
</dbReference>
<dbReference type="GO" id="GO:0005576">
    <property type="term" value="C:extracellular region"/>
    <property type="evidence" value="ECO:0007669"/>
    <property type="project" value="InterPro"/>
</dbReference>
<reference evidence="3 4" key="1">
    <citation type="submission" date="2019-09" db="EMBL/GenBank/DDBJ databases">
        <authorList>
            <person name="Dittami M. S."/>
        </authorList>
    </citation>
    <scope>NUCLEOTIDE SEQUENCE [LARGE SCALE GENOMIC DNA]</scope>
    <source>
        <strain evidence="3">SPHINGO391</strain>
    </source>
</reference>
<dbReference type="InterPro" id="IPR010126">
    <property type="entry name" value="Esterase_phb"/>
</dbReference>
<sequence>MRNIADTIARMARAGAPASAHDGPSRLVALTAFGTNPGALLGHVHVPKTLPAGAPLVVVLHGCTQTAASYDHGSGWSRLADRAGFAVLYPEQTHANNPNRCFNWFVSEDTAQAGGEAESIAQMTETMIARHGLDRGRVYVTGLSAGGAMTLAMLATRPDLFAGGAVIGGLAYGTATGVSQAFDRMRGHGDTSDAALVDAVRSGSRGHDGRWPTLAIWHGGADATVSVSNADTIARQWRGIHGVDATAVREERRGTAVHRIWSDAQGRDVVEDWTVPGMGHGTPIDPSRGERLGAAGPYMLDVGISSTAIIAQSWGLIAETDAAAAAAAKPATVDRVAKIAIPVTPKPAAKPRTAAPAGIQATIEHALRAAGLMR</sequence>
<evidence type="ECO:0000256" key="1">
    <source>
        <dbReference type="ARBA" id="ARBA00022729"/>
    </source>
</evidence>
<keyword evidence="2" id="KW-0378">Hydrolase</keyword>
<dbReference type="NCBIfam" id="TIGR01840">
    <property type="entry name" value="esterase_phb"/>
    <property type="match status" value="1"/>
</dbReference>
<evidence type="ECO:0000256" key="2">
    <source>
        <dbReference type="ARBA" id="ARBA00022801"/>
    </source>
</evidence>
<dbReference type="PANTHER" id="PTHR43037:SF1">
    <property type="entry name" value="BLL1128 PROTEIN"/>
    <property type="match status" value="1"/>
</dbReference>
<name>A0A5E7Z0U0_9SPHN</name>
<evidence type="ECO:0008006" key="5">
    <source>
        <dbReference type="Google" id="ProtNLM"/>
    </source>
</evidence>
<organism evidence="3 4">
    <name type="scientific">Sphingomonas aurantiaca</name>
    <dbReference type="NCBI Taxonomy" id="185949"/>
    <lineage>
        <taxon>Bacteria</taxon>
        <taxon>Pseudomonadati</taxon>
        <taxon>Pseudomonadota</taxon>
        <taxon>Alphaproteobacteria</taxon>
        <taxon>Sphingomonadales</taxon>
        <taxon>Sphingomonadaceae</taxon>
        <taxon>Sphingomonas</taxon>
    </lineage>
</organism>
<accession>A0A5E7Z0U0</accession>
<gene>
    <name evidence="3" type="ORF">SPHINGO391_430048</name>
</gene>
<dbReference type="InterPro" id="IPR029058">
    <property type="entry name" value="AB_hydrolase_fold"/>
</dbReference>
<dbReference type="InterPro" id="IPR050955">
    <property type="entry name" value="Plant_Biomass_Hydrol_Est"/>
</dbReference>
<dbReference type="GO" id="GO:0016787">
    <property type="term" value="F:hydrolase activity"/>
    <property type="evidence" value="ECO:0007669"/>
    <property type="project" value="UniProtKB-KW"/>
</dbReference>
<dbReference type="RefSeq" id="WP_199860887.1">
    <property type="nucleotide sequence ID" value="NZ_LR701528.1"/>
</dbReference>